<evidence type="ECO:0000256" key="1">
    <source>
        <dbReference type="SAM" id="MobiDB-lite"/>
    </source>
</evidence>
<dbReference type="AlphaFoldDB" id="A0A0H5PV77"/>
<feature type="region of interest" description="Disordered" evidence="1">
    <location>
        <begin position="22"/>
        <end position="42"/>
    </location>
</feature>
<reference evidence="2" key="1">
    <citation type="submission" date="2015-06" db="EMBL/GenBank/DDBJ databases">
        <authorList>
            <person name="Joergensen T."/>
        </authorList>
    </citation>
    <scope>NUCLEOTIDE SEQUENCE</scope>
    <source>
        <plasmid evidence="2">pRGRH0047</plasmid>
    </source>
</reference>
<feature type="compositionally biased region" description="Basic and acidic residues" evidence="1">
    <location>
        <begin position="22"/>
        <end position="36"/>
    </location>
</feature>
<geneLocation type="plasmid" evidence="2">
    <name>pRGRH0047</name>
</geneLocation>
<reference evidence="2" key="2">
    <citation type="submission" date="2015-07" db="EMBL/GenBank/DDBJ databases">
        <title>Plasmids, circular viruses and viroids from rat gut.</title>
        <authorList>
            <person name="Jorgensen T.J."/>
            <person name="Hansen M.A."/>
            <person name="Xu Z."/>
            <person name="Tabak M.A."/>
            <person name="Sorensen S.J."/>
            <person name="Hansen L.H."/>
        </authorList>
    </citation>
    <scope>NUCLEOTIDE SEQUENCE</scope>
    <source>
        <plasmid evidence="2">pRGRH0047</plasmid>
    </source>
</reference>
<evidence type="ECO:0000313" key="2">
    <source>
        <dbReference type="EMBL" id="CRY93681.1"/>
    </source>
</evidence>
<dbReference type="EMBL" id="LN852739">
    <property type="protein sequence ID" value="CRY93681.1"/>
    <property type="molecule type" value="Genomic_DNA"/>
</dbReference>
<feature type="region of interest" description="Disordered" evidence="1">
    <location>
        <begin position="79"/>
        <end position="109"/>
    </location>
</feature>
<feature type="compositionally biased region" description="Basic and acidic residues" evidence="1">
    <location>
        <begin position="79"/>
        <end position="91"/>
    </location>
</feature>
<accession>A0A0H5PV77</accession>
<organism evidence="2">
    <name type="scientific">uncultured prokaryote</name>
    <dbReference type="NCBI Taxonomy" id="198431"/>
    <lineage>
        <taxon>unclassified sequences</taxon>
        <taxon>environmental samples</taxon>
    </lineage>
</organism>
<name>A0A0H5PV77_9ZZZZ</name>
<keyword evidence="2" id="KW-0614">Plasmid</keyword>
<protein>
    <submittedName>
        <fullName evidence="2">Uncharacterized protein</fullName>
    </submittedName>
</protein>
<proteinExistence type="predicted"/>
<sequence>MSRNKVDELVWDAVRQAQRLAKDQGFKRQPDQKAFMDDMSGEDDGPRIILRRRFTKLSDADLAKARIWWEGLSEGEQMRRREDAASRREAFGIELPEEDDDERWPQGEGWAAVCYDDERA</sequence>